<accession>A0A5B0HDD2</accession>
<reference evidence="1 2" key="1">
    <citation type="submission" date="2019-08" db="EMBL/GenBank/DDBJ databases">
        <title>Paraburkholderia sp. DCY113.</title>
        <authorList>
            <person name="Kang J."/>
        </authorList>
    </citation>
    <scope>NUCLEOTIDE SEQUENCE [LARGE SCALE GENOMIC DNA]</scope>
    <source>
        <strain evidence="1 2">DCY113</strain>
    </source>
</reference>
<dbReference type="SUPFAM" id="SSF48295">
    <property type="entry name" value="TrpR-like"/>
    <property type="match status" value="1"/>
</dbReference>
<dbReference type="GO" id="GO:0006313">
    <property type="term" value="P:DNA transposition"/>
    <property type="evidence" value="ECO:0007669"/>
    <property type="project" value="InterPro"/>
</dbReference>
<evidence type="ECO:0000313" key="1">
    <source>
        <dbReference type="EMBL" id="KAA1013235.1"/>
    </source>
</evidence>
<keyword evidence="2" id="KW-1185">Reference proteome</keyword>
<organism evidence="1 2">
    <name type="scientific">Paraburkholderia panacisoli</name>
    <dbReference type="NCBI Taxonomy" id="2603818"/>
    <lineage>
        <taxon>Bacteria</taxon>
        <taxon>Pseudomonadati</taxon>
        <taxon>Pseudomonadota</taxon>
        <taxon>Betaproteobacteria</taxon>
        <taxon>Burkholderiales</taxon>
        <taxon>Burkholderiaceae</taxon>
        <taxon>Paraburkholderia</taxon>
    </lineage>
</organism>
<sequence>MRAIILRRVWWEDDRWANRSSPNNSQIIEPKCLRIEILSGPERHRRWSGDEKASIVVESQRPAAAVGQRYGVHANRLYSWRRELREMVLPEPSALPAAPASQ</sequence>
<protein>
    <submittedName>
        <fullName evidence="1">Transposase</fullName>
    </submittedName>
</protein>
<dbReference type="InterPro" id="IPR010921">
    <property type="entry name" value="Trp_repressor/repl_initiator"/>
</dbReference>
<dbReference type="EMBL" id="VTUZ01000005">
    <property type="protein sequence ID" value="KAA1013235.1"/>
    <property type="molecule type" value="Genomic_DNA"/>
</dbReference>
<dbReference type="GO" id="GO:0043565">
    <property type="term" value="F:sequence-specific DNA binding"/>
    <property type="evidence" value="ECO:0007669"/>
    <property type="project" value="InterPro"/>
</dbReference>
<comment type="caution">
    <text evidence="1">The sequence shown here is derived from an EMBL/GenBank/DDBJ whole genome shotgun (WGS) entry which is preliminary data.</text>
</comment>
<dbReference type="Pfam" id="PF01527">
    <property type="entry name" value="HTH_Tnp_1"/>
    <property type="match status" value="1"/>
</dbReference>
<dbReference type="AlphaFoldDB" id="A0A5B0HDD2"/>
<evidence type="ECO:0000313" key="2">
    <source>
        <dbReference type="Proteomes" id="UP000325273"/>
    </source>
</evidence>
<dbReference type="Proteomes" id="UP000325273">
    <property type="component" value="Unassembled WGS sequence"/>
</dbReference>
<name>A0A5B0HDD2_9BURK</name>
<dbReference type="InterPro" id="IPR002514">
    <property type="entry name" value="Transposase_8"/>
</dbReference>
<gene>
    <name evidence="1" type="ORF">FVF58_10205</name>
</gene>
<proteinExistence type="predicted"/>
<dbReference type="GO" id="GO:0004803">
    <property type="term" value="F:transposase activity"/>
    <property type="evidence" value="ECO:0007669"/>
    <property type="project" value="InterPro"/>
</dbReference>